<keyword evidence="2" id="KW-1185">Reference proteome</keyword>
<dbReference type="EMBL" id="BMLN01000009">
    <property type="protein sequence ID" value="GGO04986.1"/>
    <property type="molecule type" value="Genomic_DNA"/>
</dbReference>
<comment type="caution">
    <text evidence="1">The sequence shown here is derived from an EMBL/GenBank/DDBJ whole genome shotgun (WGS) entry which is preliminary data.</text>
</comment>
<proteinExistence type="predicted"/>
<evidence type="ECO:0000313" key="1">
    <source>
        <dbReference type="EMBL" id="GGO04986.1"/>
    </source>
</evidence>
<organism evidence="1 2">
    <name type="scientific">Saccharibacillus kuerlensis</name>
    <dbReference type="NCBI Taxonomy" id="459527"/>
    <lineage>
        <taxon>Bacteria</taxon>
        <taxon>Bacillati</taxon>
        <taxon>Bacillota</taxon>
        <taxon>Bacilli</taxon>
        <taxon>Bacillales</taxon>
        <taxon>Paenibacillaceae</taxon>
        <taxon>Saccharibacillus</taxon>
    </lineage>
</organism>
<dbReference type="Proteomes" id="UP000606653">
    <property type="component" value="Unassembled WGS sequence"/>
</dbReference>
<name>A0ABQ2L6T9_9BACL</name>
<sequence length="61" mass="6393">MEKHSLEMSNLEMNSPVGGVLSELTDTEMETVAGGATAQGFTDGNCLKSITADCTPWLGLC</sequence>
<evidence type="ECO:0008006" key="3">
    <source>
        <dbReference type="Google" id="ProtNLM"/>
    </source>
</evidence>
<evidence type="ECO:0000313" key="2">
    <source>
        <dbReference type="Proteomes" id="UP000606653"/>
    </source>
</evidence>
<dbReference type="RefSeq" id="WP_018978091.1">
    <property type="nucleotide sequence ID" value="NZ_BMLN01000009.1"/>
</dbReference>
<protein>
    <recommendedName>
        <fullName evidence="3">Lantibiotic</fullName>
    </recommendedName>
</protein>
<reference evidence="2" key="1">
    <citation type="journal article" date="2019" name="Int. J. Syst. Evol. Microbiol.">
        <title>The Global Catalogue of Microorganisms (GCM) 10K type strain sequencing project: providing services to taxonomists for standard genome sequencing and annotation.</title>
        <authorList>
            <consortium name="The Broad Institute Genomics Platform"/>
            <consortium name="The Broad Institute Genome Sequencing Center for Infectious Disease"/>
            <person name="Wu L."/>
            <person name="Ma J."/>
        </authorList>
    </citation>
    <scope>NUCLEOTIDE SEQUENCE [LARGE SCALE GENOMIC DNA]</scope>
    <source>
        <strain evidence="2">CGMCC 1.6964</strain>
    </source>
</reference>
<gene>
    <name evidence="1" type="ORF">GCM10010969_30880</name>
</gene>
<accession>A0ABQ2L6T9</accession>